<reference evidence="1 2" key="1">
    <citation type="submission" date="2023-09" db="EMBL/GenBank/DDBJ databases">
        <title>Genomes of two closely related lineages of the louse Polyplax serrata with different host specificities.</title>
        <authorList>
            <person name="Martinu J."/>
            <person name="Tarabai H."/>
            <person name="Stefka J."/>
            <person name="Hypsa V."/>
        </authorList>
    </citation>
    <scope>NUCLEOTIDE SEQUENCE [LARGE SCALE GENOMIC DNA]</scope>
    <source>
        <strain evidence="1">98ZLc_SE</strain>
    </source>
</reference>
<name>A0ABR1AYU5_POLSC</name>
<keyword evidence="2" id="KW-1185">Reference proteome</keyword>
<comment type="caution">
    <text evidence="1">The sequence shown here is derived from an EMBL/GenBank/DDBJ whole genome shotgun (WGS) entry which is preliminary data.</text>
</comment>
<protein>
    <submittedName>
        <fullName evidence="1">Uncharacterized protein</fullName>
    </submittedName>
</protein>
<sequence length="107" mass="12693">MRERERKSQVRDLKDLKLAVVKKRKWKEGNKTNNNKSVRFVRSPRVLVCETQSQTQPLAQLLRDLFRDNRELTCTAPLDGFHMCCNAQVGHWKLNKRIKKVTEDQEE</sequence>
<organism evidence="1 2">
    <name type="scientific">Polyplax serrata</name>
    <name type="common">Common mouse louse</name>
    <dbReference type="NCBI Taxonomy" id="468196"/>
    <lineage>
        <taxon>Eukaryota</taxon>
        <taxon>Metazoa</taxon>
        <taxon>Ecdysozoa</taxon>
        <taxon>Arthropoda</taxon>
        <taxon>Hexapoda</taxon>
        <taxon>Insecta</taxon>
        <taxon>Pterygota</taxon>
        <taxon>Neoptera</taxon>
        <taxon>Paraneoptera</taxon>
        <taxon>Psocodea</taxon>
        <taxon>Troctomorpha</taxon>
        <taxon>Phthiraptera</taxon>
        <taxon>Anoplura</taxon>
        <taxon>Polyplacidae</taxon>
        <taxon>Polyplax</taxon>
    </lineage>
</organism>
<accession>A0ABR1AYU5</accession>
<evidence type="ECO:0000313" key="1">
    <source>
        <dbReference type="EMBL" id="KAK6631377.1"/>
    </source>
</evidence>
<gene>
    <name evidence="1" type="ORF">RUM44_005903</name>
</gene>
<dbReference type="EMBL" id="JAWJWF010000006">
    <property type="protein sequence ID" value="KAK6631377.1"/>
    <property type="molecule type" value="Genomic_DNA"/>
</dbReference>
<proteinExistence type="predicted"/>
<evidence type="ECO:0000313" key="2">
    <source>
        <dbReference type="Proteomes" id="UP001359485"/>
    </source>
</evidence>
<dbReference type="Proteomes" id="UP001359485">
    <property type="component" value="Unassembled WGS sequence"/>
</dbReference>